<dbReference type="RefSeq" id="WP_090686534.1">
    <property type="nucleotide sequence ID" value="NZ_CADERL010000004.1"/>
</dbReference>
<evidence type="ECO:0000313" key="2">
    <source>
        <dbReference type="Proteomes" id="UP000199706"/>
    </source>
</evidence>
<protein>
    <recommendedName>
        <fullName evidence="3">HEPN/RES N-terminal domain-containing protein</fullName>
    </recommendedName>
</protein>
<dbReference type="EMBL" id="FNCJ01000009">
    <property type="protein sequence ID" value="SDH40356.1"/>
    <property type="molecule type" value="Genomic_DNA"/>
</dbReference>
<sequence length="178" mass="20740">MTENTLNEFDRDSRICGTCLDDIHLDKEIKATGKVDECDFCRKRRKTWDLLTATTRVHDVLEEYFVKGTYQHYDGETSGDPLSDVVTEILGEDAEERVVPAILEVLTDNFNGDPSDGDEPYWDDTENYEIRSGWNIDEYADDAWEHFRRGVKSGYRFFNDDARDFLAKLFQDVDKLRT</sequence>
<evidence type="ECO:0008006" key="3">
    <source>
        <dbReference type="Google" id="ProtNLM"/>
    </source>
</evidence>
<gene>
    <name evidence="1" type="ORF">SAMN05216466_109267</name>
</gene>
<accession>A0A1G8C498</accession>
<dbReference type="AlphaFoldDB" id="A0A1G8C498"/>
<name>A0A1G8C498_9BURK</name>
<dbReference type="Proteomes" id="UP000199706">
    <property type="component" value="Unassembled WGS sequence"/>
</dbReference>
<reference evidence="1 2" key="1">
    <citation type="submission" date="2016-10" db="EMBL/GenBank/DDBJ databases">
        <authorList>
            <person name="de Groot N.N."/>
        </authorList>
    </citation>
    <scope>NUCLEOTIDE SEQUENCE [LARGE SCALE GENOMIC DNA]</scope>
    <source>
        <strain evidence="1 2">LMG 2247</strain>
    </source>
</reference>
<evidence type="ECO:0000313" key="1">
    <source>
        <dbReference type="EMBL" id="SDH40356.1"/>
    </source>
</evidence>
<proteinExistence type="predicted"/>
<organism evidence="1 2">
    <name type="scientific">Paraburkholderia phenazinium</name>
    <dbReference type="NCBI Taxonomy" id="60549"/>
    <lineage>
        <taxon>Bacteria</taxon>
        <taxon>Pseudomonadati</taxon>
        <taxon>Pseudomonadota</taxon>
        <taxon>Betaproteobacteria</taxon>
        <taxon>Burkholderiales</taxon>
        <taxon>Burkholderiaceae</taxon>
        <taxon>Paraburkholderia</taxon>
    </lineage>
</organism>